<reference evidence="1 2" key="1">
    <citation type="submission" date="2015-06" db="EMBL/GenBank/DDBJ databases">
        <authorList>
            <person name="Hoefler B.C."/>
            <person name="Straight P.D."/>
        </authorList>
    </citation>
    <scope>NUCLEOTIDE SEQUENCE [LARGE SCALE GENOMIC DNA]</scope>
    <source>
        <strain evidence="1 2">NRRL 3427</strain>
    </source>
</reference>
<dbReference type="EMBL" id="LGUP01000002">
    <property type="protein sequence ID" value="KOG36647.1"/>
    <property type="molecule type" value="Genomic_DNA"/>
</dbReference>
<name>A0A0L8LEV4_STRVR</name>
<dbReference type="Proteomes" id="UP000037023">
    <property type="component" value="Unassembled WGS sequence"/>
</dbReference>
<dbReference type="PATRIC" id="fig|1938.6.peg.339"/>
<comment type="caution">
    <text evidence="1">The sequence shown here is derived from an EMBL/GenBank/DDBJ whole genome shotgun (WGS) entry which is preliminary data.</text>
</comment>
<dbReference type="OrthoDB" id="9996267at2"/>
<accession>A0A0L8LEV4</accession>
<protein>
    <submittedName>
        <fullName evidence="1">Uncharacterized protein</fullName>
    </submittedName>
</protein>
<dbReference type="RefSeq" id="WP_033202372.1">
    <property type="nucleotide sequence ID" value="NZ_LGUP01000002.1"/>
</dbReference>
<sequence length="115" mass="12002">MTGGDHYYGDVVRMENTTNSVGIDKRTVVNGGSAAVPELERAVQELLPLLQELRGQLRPLAARTVEAAEAEIGGSADPEVRRTALERVGGILESVGTAGAPALALIHQILSMLGG</sequence>
<evidence type="ECO:0000313" key="2">
    <source>
        <dbReference type="Proteomes" id="UP000037023"/>
    </source>
</evidence>
<gene>
    <name evidence="1" type="ORF">ADK34_01610</name>
</gene>
<evidence type="ECO:0000313" key="1">
    <source>
        <dbReference type="EMBL" id="KOG36647.1"/>
    </source>
</evidence>
<dbReference type="AlphaFoldDB" id="A0A0L8LEV4"/>
<organism evidence="1 2">
    <name type="scientific">Streptomyces viridochromogenes</name>
    <dbReference type="NCBI Taxonomy" id="1938"/>
    <lineage>
        <taxon>Bacteria</taxon>
        <taxon>Bacillati</taxon>
        <taxon>Actinomycetota</taxon>
        <taxon>Actinomycetes</taxon>
        <taxon>Kitasatosporales</taxon>
        <taxon>Streptomycetaceae</taxon>
        <taxon>Streptomyces</taxon>
    </lineage>
</organism>
<proteinExistence type="predicted"/>